<dbReference type="Pfam" id="PF09534">
    <property type="entry name" value="Trp_oprn_chp"/>
    <property type="match status" value="1"/>
</dbReference>
<evidence type="ECO:0000256" key="1">
    <source>
        <dbReference type="SAM" id="Phobius"/>
    </source>
</evidence>
<dbReference type="Proteomes" id="UP000199288">
    <property type="component" value="Unassembled WGS sequence"/>
</dbReference>
<feature type="transmembrane region" description="Helical" evidence="1">
    <location>
        <begin position="76"/>
        <end position="98"/>
    </location>
</feature>
<name>A0A1H4AWV3_9ACTO</name>
<sequence>MRLTRAQVATGLVVLGIALLAGSALGWLRAEVISVAGTTKTTLTGFQLMPIGPAAALALAAAGIALALTKKVGARIVCGIAAVAAGACTWAFGSTLFATPEDLTRLYSSLSSGTGEVTTIQTLPTIWVGTLLAILAVALALAGLVLAARWPSSVSRYDITAVPTDSPMSPDPRVRAIDDWDALERGEDPTQ</sequence>
<keyword evidence="3" id="KW-1185">Reference proteome</keyword>
<feature type="transmembrane region" description="Helical" evidence="1">
    <location>
        <begin position="126"/>
        <end position="147"/>
    </location>
</feature>
<proteinExistence type="predicted"/>
<keyword evidence="1" id="KW-0812">Transmembrane</keyword>
<gene>
    <name evidence="2" type="ORF">SAMN02910418_01530</name>
</gene>
<evidence type="ECO:0000313" key="3">
    <source>
        <dbReference type="Proteomes" id="UP000199288"/>
    </source>
</evidence>
<organism evidence="2 3">
    <name type="scientific">Bowdeniella nasicola</name>
    <dbReference type="NCBI Taxonomy" id="208480"/>
    <lineage>
        <taxon>Bacteria</taxon>
        <taxon>Bacillati</taxon>
        <taxon>Actinomycetota</taxon>
        <taxon>Actinomycetes</taxon>
        <taxon>Actinomycetales</taxon>
        <taxon>Actinomycetaceae</taxon>
        <taxon>Bowdeniella</taxon>
    </lineage>
</organism>
<keyword evidence="1" id="KW-0472">Membrane</keyword>
<dbReference type="RefSeq" id="WP_176780741.1">
    <property type="nucleotide sequence ID" value="NZ_FNQV01000008.1"/>
</dbReference>
<reference evidence="3" key="1">
    <citation type="submission" date="2016-10" db="EMBL/GenBank/DDBJ databases">
        <authorList>
            <person name="Varghese N."/>
            <person name="Submissions S."/>
        </authorList>
    </citation>
    <scope>NUCLEOTIDE SEQUENCE [LARGE SCALE GENOMIC DNA]</scope>
    <source>
        <strain evidence="3">KPR-1</strain>
    </source>
</reference>
<accession>A0A1H4AWV3</accession>
<dbReference type="AlphaFoldDB" id="A0A1H4AWV3"/>
<evidence type="ECO:0000313" key="2">
    <source>
        <dbReference type="EMBL" id="SEA40326.1"/>
    </source>
</evidence>
<feature type="transmembrane region" description="Helical" evidence="1">
    <location>
        <begin position="50"/>
        <end position="69"/>
    </location>
</feature>
<dbReference type="InterPro" id="IPR019051">
    <property type="entry name" value="Trp_biosyn_TM_oprn/chp"/>
</dbReference>
<protein>
    <submittedName>
        <fullName evidence="2">Trp region conserved hypothetical membrane protein</fullName>
    </submittedName>
</protein>
<keyword evidence="1" id="KW-1133">Transmembrane helix</keyword>
<dbReference type="EMBL" id="FNQV01000008">
    <property type="protein sequence ID" value="SEA40326.1"/>
    <property type="molecule type" value="Genomic_DNA"/>
</dbReference>